<keyword evidence="12 16" id="KW-0539">Nucleus</keyword>
<dbReference type="PROSITE" id="PS00916">
    <property type="entry name" value="PI3_4_KINASE_2"/>
    <property type="match status" value="1"/>
</dbReference>
<dbReference type="CDD" id="cd05171">
    <property type="entry name" value="PIKKc_ATM"/>
    <property type="match status" value="1"/>
</dbReference>
<dbReference type="OrthoDB" id="381190at2759"/>
<evidence type="ECO:0000256" key="17">
    <source>
        <dbReference type="SAM" id="MobiDB-lite"/>
    </source>
</evidence>
<feature type="domain" description="FATC" evidence="20">
    <location>
        <begin position="2893"/>
        <end position="2925"/>
    </location>
</feature>
<evidence type="ECO:0000259" key="20">
    <source>
        <dbReference type="PROSITE" id="PS51190"/>
    </source>
</evidence>
<dbReference type="OMA" id="HACSVIR"/>
<dbReference type="Gene3D" id="1.10.1070.11">
    <property type="entry name" value="Phosphatidylinositol 3-/4-kinase, catalytic domain"/>
    <property type="match status" value="1"/>
</dbReference>
<evidence type="ECO:0000256" key="10">
    <source>
        <dbReference type="ARBA" id="ARBA00022777"/>
    </source>
</evidence>
<evidence type="ECO:0000256" key="5">
    <source>
        <dbReference type="ARBA" id="ARBA00014619"/>
    </source>
</evidence>
<keyword evidence="6 16" id="KW-0723">Serine/threonine-protein kinase</keyword>
<sequence length="2925" mass="324523">MPRPPPAEVMLDEAIENISSSTVTTRKQGLADLKRILRLDSNDSRIRDLHEKTKLTLFQSLFQAAINDQSAYVKAKTPTLKSTTANRLSDIASALRLTAEVCVRSLTIKLVKAIIDHITESIYLQAGDLCEPLALDYAKTLRVVLSYQPHVEHLTKEWQGIVVACIGYLQDANSVAADPNGLDHGSTAGTINGSSYLSSRSINRESAGSQESRSVLRVVAEEAVSCLQLLTAAPNAPVKKMAHELMAALIDYLKTSSYTSRAHVEAFTAVNHVLSWTRIEDVKLTQEVTVQLMRLVRQLWSGKSHALEQMLITLLLLRPYILNGMCQESAISLRPELIGLIDAIQNEYQERDAKKQLGLGQLRLQFSATDSPASDEICTPLLTLRCVDANAESYWLIIYLLASFYNVMIGTTPLDADPDYETNHDSEADLNTRPRKRRRREDSLEALIEEASRGSPSSRTRALQVLTFLAQQKAFTPSQLRTIIGNISSSCSEEAGTVSSWALLAMAACASQAAATDDALGPHWLAAWQIASRSLSNASTCRSASFTLSVMLQLRLVPNDNIIELIQLLTLTMDINGPTLMADSVSLLLSRSLTAVQHVQPGAYAKAAESMALWLSQNFNPAKFDNKPYAAISSSWDASDVVALIASCLHQRTHQTQAPGFKVWHAPGRAWLLCQKHNDLVAYLLLSSSKDTSVTNPSLTATSPGPVAISTQLAYENAILKYLTAELIGANSKWAAGNASRSGFQLSRDQSVMLMKVCIALCCVSSCLTFRDLRGQQELKKEAYTLLESLQDYMSKASQDDTKMHDWLSTLSTAFCGLGTCDSNHEYQPPACERIVCRALVGSTHKQQHSSSHDFDDDDMDFEDSSNTQDSRQGKILAGAIELANDYDGTYSETAMRSNVVLYATAINAQDQSPSATAISAAVADFLLAQPDVSVLSSRVAITLLPKIGVTLNAADSERLLAYFMDQWANSYPHRRSEVALGTMLDVMSSLMTAWTDPSNKALHGLGVDIYDWFTMAVSVGFLSSNTQVKLASLLLELCHTDSEFGQTDNATSVRTNLFSTLSKGRIALQWSLAGRISTIFGLFVLSTHPAMFKDLRDSLSDDTEWLEGIAMRLLFLSKLAAAWHTLRRECVYALFETAGLVPHALEHTAHCLGELASKLPAKTPRKLFTMFAPQLLHSWLGTEHSITQLPFAAFQYTSLTDLLVSNQTEACAQILVRKSEEGMNIMTKALKLMPPGVIKGNFAKCAAYAISYDVLEPSNGPTTSEHDNRLKEIISKEDYRTYISQQFPTVLGYLYLHMQQDDPNDTWLVKSADFGQAAAALAEMKQYSYSKRMLPVPQQPSFRAKLLPNQIQRVCKRVGLQPTAPWTASSLTLAIRMLLDNIDETMGPLHFCIMIRRLRILVCMAGEVALAEFPLELLLHSLRPFVSDSECADDTMGILQYLMHRGRHYLEKHVRLLTGTTMLLILQMSRHARSKQSSTTQETQHANTVQKMQDFQRWLVRFLSETTNEPGTVAIDTGLTTALAQLQLPGNARAGSPENFILLFILKGWSSSTSQLSDTDAIEALRLLSEGFAPPPIVSDDCLGVDHEAVAYAQQLWECTQRLPANDHFRAWASGVLGRAFASTGTAPVVRRHGEVAIREKVDLSVARGTGISQATIVEHLNNLLFSKSRLEAGLADHTLRCLYQCPTDNGDNGDEAVALDNMLPSTIHAVVANGDYGYEPASATASIKIVVDQKLLRHVLGQWQSETLESWAINLVTTLSHWALVVPIVSTLTSIVQNVNGLAISLLPSIIHILLVKESDTGILRQELSATIAECLSETAEAMHSKQQFFLRVLLYLKSQPYLNETTKIDRLQWLDIDWSLAASAGSRCNMPTGALLLAEFAAPVPDANRRASARHSVSLLPQAKVSEDLLISLYQQLEEPDSFYGVQQTASLDSVLNRLDHEADGFRSLMFRSARMDSHMRSSHRLVDNDAIGMARSLSALNFNGLALALLKSGVGVSGTASDDILSAARTLQQWDITPPDTLNSDSATTFKVFQALSRASDARQADGILRSAVVDHAQSGFAGGSSMMPPKSWFHVLAMLTESHELITSADQTAMVARWRLIQARQDWMQMARYEDVKPLLSNRQTLFGMLCQNTMLQTALHLTKRQCHAFEAEALLDVSKFGREYSKIQDSISATSALDGMIEKYTATKLSVQAVVKSETASVLWDAGETSASIRMLRDTLTMADMEKQDIAVGRAGLLAQLGHCLAEARLEKPEDIMSNHLKPAIAHLKSRTEGSEAGDVFHEFAKFCDQELQSPSNRENLSRITKLRQGKQEEVDAIKLAIRNAKRTGEDRTTLNRSLRASQQWLDIDTHEETRLRNDRDKYIQQSLQNYLLALHASDEHDICVLRFFALWLENADDKEANGVVLKYLPDVASWKLVLLMNQLMSRLENEPSTFQKALQALLLRIFTEHPHHSLHHLFAASSIKPAATDTAMTSRFEAARAINSIMETRPAQKALNDRIFRADRYYKVLSELKPERSGKFRVKDYKEAYRVTTTVPTMLVPPATISVTLRPSGDYKDLPIITRFDSYGSVLGGVSQPKMLTATTSDGKEYKEIYKSGDDDLRQDAIMEQVFEEVSKMLRNHKVTRQRDLKVRTYKVVPLTTRCGVIEFVANSTPINDYLRAAHKRYYPSDYTDHKAREIINSVAGSGNDTRVKEFRKICDHMHPVMRHFFFEKFDDPDEWFEKRTAYTRTTASISILGYILGLGDRHCSNILLDTKTGECVHIDLGVAFEAGRVLPIPEMVPFRLTRDVADGMGVTGVEGVFRRCCEFTMDAVREDKDSIMTLLNVLRYDPLYNWSVSPLRAKRMQEAQETARRGGLEHENTSKKRESEAGEADRALAIVEKKLEKTLSTPAAVNELIQQATDEKNLATLFNGWAAFF</sequence>
<dbReference type="GO" id="GO:0005634">
    <property type="term" value="C:nucleus"/>
    <property type="evidence" value="ECO:0007669"/>
    <property type="project" value="UniProtKB-SubCell"/>
</dbReference>
<evidence type="ECO:0000256" key="13">
    <source>
        <dbReference type="ARBA" id="ARBA00025079"/>
    </source>
</evidence>
<feature type="domain" description="PI3K/PI4K catalytic" evidence="18">
    <location>
        <begin position="2571"/>
        <end position="2884"/>
    </location>
</feature>
<keyword evidence="16" id="KW-0156">Chromatin regulator</keyword>
<dbReference type="InterPro" id="IPR018936">
    <property type="entry name" value="PI3/4_kinase_CS"/>
</dbReference>
<dbReference type="SUPFAM" id="SSF56112">
    <property type="entry name" value="Protein kinase-like (PK-like)"/>
    <property type="match status" value="1"/>
</dbReference>
<dbReference type="InterPro" id="IPR036940">
    <property type="entry name" value="PI3/4_kinase_cat_sf"/>
</dbReference>
<gene>
    <name evidence="21" type="ORF">CLAFUR5_02993</name>
</gene>
<feature type="region of interest" description="Disordered" evidence="17">
    <location>
        <begin position="2853"/>
        <end position="2879"/>
    </location>
</feature>
<dbReference type="GeneID" id="71982871"/>
<organism evidence="21 22">
    <name type="scientific">Passalora fulva</name>
    <name type="common">Tomato leaf mold</name>
    <name type="synonym">Cladosporium fulvum</name>
    <dbReference type="NCBI Taxonomy" id="5499"/>
    <lineage>
        <taxon>Eukaryota</taxon>
        <taxon>Fungi</taxon>
        <taxon>Dikarya</taxon>
        <taxon>Ascomycota</taxon>
        <taxon>Pezizomycotina</taxon>
        <taxon>Dothideomycetes</taxon>
        <taxon>Dothideomycetidae</taxon>
        <taxon>Mycosphaerellales</taxon>
        <taxon>Mycosphaerellaceae</taxon>
        <taxon>Fulvia</taxon>
    </lineage>
</organism>
<keyword evidence="22" id="KW-1185">Reference proteome</keyword>
<dbReference type="SMART" id="SM00146">
    <property type="entry name" value="PI3Kc"/>
    <property type="match status" value="1"/>
</dbReference>
<feature type="compositionally biased region" description="Basic and acidic residues" evidence="17">
    <location>
        <begin position="421"/>
        <end position="432"/>
    </location>
</feature>
<keyword evidence="10 16" id="KW-0418">Kinase</keyword>
<reference evidence="21" key="1">
    <citation type="submission" date="2021-12" db="EMBL/GenBank/DDBJ databases">
        <authorList>
            <person name="Zaccaron A."/>
            <person name="Stergiopoulos I."/>
        </authorList>
    </citation>
    <scope>NUCLEOTIDE SEQUENCE</scope>
    <source>
        <strain evidence="21">Race5_Kim</strain>
    </source>
</reference>
<evidence type="ECO:0000256" key="2">
    <source>
        <dbReference type="ARBA" id="ARBA00010769"/>
    </source>
</evidence>
<comment type="subunit">
    <text evidence="3">Associates with DNA double-strand breaks.</text>
</comment>
<keyword evidence="11 16" id="KW-0067">ATP-binding</keyword>
<evidence type="ECO:0000256" key="14">
    <source>
        <dbReference type="ARBA" id="ARBA00047899"/>
    </source>
</evidence>
<keyword evidence="16" id="KW-0158">Chromosome</keyword>
<dbReference type="InterPro" id="IPR003152">
    <property type="entry name" value="FATC_dom"/>
</dbReference>
<evidence type="ECO:0000256" key="3">
    <source>
        <dbReference type="ARBA" id="ARBA00011370"/>
    </source>
</evidence>
<dbReference type="GO" id="GO:0006281">
    <property type="term" value="P:DNA repair"/>
    <property type="evidence" value="ECO:0007669"/>
    <property type="project" value="InterPro"/>
</dbReference>
<comment type="catalytic activity">
    <reaction evidence="15">
        <text>L-seryl-[protein] + ATP = O-phospho-L-seryl-[protein] + ADP + H(+)</text>
        <dbReference type="Rhea" id="RHEA:17989"/>
        <dbReference type="Rhea" id="RHEA-COMP:9863"/>
        <dbReference type="Rhea" id="RHEA-COMP:11604"/>
        <dbReference type="ChEBI" id="CHEBI:15378"/>
        <dbReference type="ChEBI" id="CHEBI:29999"/>
        <dbReference type="ChEBI" id="CHEBI:30616"/>
        <dbReference type="ChEBI" id="CHEBI:83421"/>
        <dbReference type="ChEBI" id="CHEBI:456216"/>
        <dbReference type="EC" id="2.7.11.1"/>
    </reaction>
</comment>
<keyword evidence="9 16" id="KW-0227">DNA damage</keyword>
<dbReference type="RefSeq" id="XP_047757686.1">
    <property type="nucleotide sequence ID" value="XM_047902141.1"/>
</dbReference>
<comment type="subcellular location">
    <subcellularLocation>
        <location evidence="16">Chromosome</location>
        <location evidence="16">Telomere</location>
    </subcellularLocation>
    <subcellularLocation>
        <location evidence="1 16">Nucleus</location>
    </subcellularLocation>
</comment>
<dbReference type="GO" id="GO:0035556">
    <property type="term" value="P:intracellular signal transduction"/>
    <property type="evidence" value="ECO:0007669"/>
    <property type="project" value="UniProtKB-ARBA"/>
</dbReference>
<evidence type="ECO:0000256" key="16">
    <source>
        <dbReference type="RuleBase" id="RU365027"/>
    </source>
</evidence>
<evidence type="ECO:0000256" key="12">
    <source>
        <dbReference type="ARBA" id="ARBA00023242"/>
    </source>
</evidence>
<evidence type="ECO:0000313" key="21">
    <source>
        <dbReference type="EMBL" id="UJO13320.1"/>
    </source>
</evidence>
<evidence type="ECO:0000256" key="8">
    <source>
        <dbReference type="ARBA" id="ARBA00022741"/>
    </source>
</evidence>
<dbReference type="InterPro" id="IPR021668">
    <property type="entry name" value="TAN"/>
</dbReference>
<evidence type="ECO:0000256" key="11">
    <source>
        <dbReference type="ARBA" id="ARBA00022840"/>
    </source>
</evidence>
<evidence type="ECO:0000256" key="9">
    <source>
        <dbReference type="ARBA" id="ARBA00022763"/>
    </source>
</evidence>
<comment type="catalytic activity">
    <reaction evidence="14 16">
        <text>L-threonyl-[protein] + ATP = O-phospho-L-threonyl-[protein] + ADP + H(+)</text>
        <dbReference type="Rhea" id="RHEA:46608"/>
        <dbReference type="Rhea" id="RHEA-COMP:11060"/>
        <dbReference type="Rhea" id="RHEA-COMP:11605"/>
        <dbReference type="ChEBI" id="CHEBI:15378"/>
        <dbReference type="ChEBI" id="CHEBI:30013"/>
        <dbReference type="ChEBI" id="CHEBI:30616"/>
        <dbReference type="ChEBI" id="CHEBI:61977"/>
        <dbReference type="ChEBI" id="CHEBI:456216"/>
        <dbReference type="EC" id="2.7.11.1"/>
    </reaction>
</comment>
<feature type="domain" description="FAT" evidence="19">
    <location>
        <begin position="1863"/>
        <end position="2470"/>
    </location>
</feature>
<dbReference type="GO" id="GO:0004674">
    <property type="term" value="F:protein serine/threonine kinase activity"/>
    <property type="evidence" value="ECO:0007669"/>
    <property type="project" value="UniProtKB-KW"/>
</dbReference>
<dbReference type="Proteomes" id="UP000756132">
    <property type="component" value="Chromosome 2"/>
</dbReference>
<evidence type="ECO:0000259" key="19">
    <source>
        <dbReference type="PROSITE" id="PS51189"/>
    </source>
</evidence>
<feature type="region of interest" description="Disordered" evidence="17">
    <location>
        <begin position="416"/>
        <end position="440"/>
    </location>
</feature>
<dbReference type="Pfam" id="PF02260">
    <property type="entry name" value="FATC"/>
    <property type="match status" value="1"/>
</dbReference>
<evidence type="ECO:0000256" key="1">
    <source>
        <dbReference type="ARBA" id="ARBA00004123"/>
    </source>
</evidence>
<dbReference type="SMART" id="SM01343">
    <property type="entry name" value="FATC"/>
    <property type="match status" value="1"/>
</dbReference>
<dbReference type="Gene3D" id="3.30.1010.10">
    <property type="entry name" value="Phosphatidylinositol 3-kinase Catalytic Subunit, Chain A, domain 4"/>
    <property type="match status" value="1"/>
</dbReference>
<dbReference type="Pfam" id="PF00454">
    <property type="entry name" value="PI3_PI4_kinase"/>
    <property type="match status" value="1"/>
</dbReference>
<keyword evidence="16" id="KW-0779">Telomere</keyword>
<dbReference type="GO" id="GO:0005524">
    <property type="term" value="F:ATP binding"/>
    <property type="evidence" value="ECO:0007669"/>
    <property type="project" value="UniProtKB-KW"/>
</dbReference>
<comment type="function">
    <text evidence="13 16">Serine/threonine protein kinase which activates checkpoint signaling upon genotoxic stresses such as ionizing radiation (IR), ultraviolet light (UV), or DNA replication stalling, thereby acting as a DNA damage sensor. Recognizes the substrate consensus sequence [ST]-Q. Phosphorylates histone H2A to form H2AS128ph (gamma-H2A) at sites of DNA damage, involved in the regulation of DNA damage response mechanism. Required for the control of telomere length and genome stability.</text>
</comment>
<evidence type="ECO:0000256" key="15">
    <source>
        <dbReference type="ARBA" id="ARBA00048679"/>
    </source>
</evidence>
<dbReference type="EC" id="2.7.11.1" evidence="4 16"/>
<dbReference type="InterPro" id="IPR038980">
    <property type="entry name" value="ATM_plant"/>
</dbReference>
<evidence type="ECO:0000256" key="6">
    <source>
        <dbReference type="ARBA" id="ARBA00022527"/>
    </source>
</evidence>
<comment type="similarity">
    <text evidence="2 16">Belongs to the PI3/PI4-kinase family. ATM subfamily.</text>
</comment>
<keyword evidence="8 16" id="KW-0547">Nucleotide-binding</keyword>
<evidence type="ECO:0000256" key="7">
    <source>
        <dbReference type="ARBA" id="ARBA00022679"/>
    </source>
</evidence>
<evidence type="ECO:0000259" key="18">
    <source>
        <dbReference type="PROSITE" id="PS50290"/>
    </source>
</evidence>
<dbReference type="PROSITE" id="PS50290">
    <property type="entry name" value="PI3_4_KINASE_3"/>
    <property type="match status" value="1"/>
</dbReference>
<dbReference type="PANTHER" id="PTHR37079:SF4">
    <property type="entry name" value="SERINE_THREONINE-PROTEIN KINASE ATM"/>
    <property type="match status" value="1"/>
</dbReference>
<reference evidence="21" key="2">
    <citation type="journal article" date="2022" name="Microb. Genom.">
        <title>A chromosome-scale genome assembly of the tomato pathogen Cladosporium fulvum reveals a compartmentalized genome architecture and the presence of a dispensable chromosome.</title>
        <authorList>
            <person name="Zaccaron A.Z."/>
            <person name="Chen L.H."/>
            <person name="Samaras A."/>
            <person name="Stergiopoulos I."/>
        </authorList>
    </citation>
    <scope>NUCLEOTIDE SEQUENCE</scope>
    <source>
        <strain evidence="21">Race5_Kim</strain>
    </source>
</reference>
<dbReference type="GO" id="GO:0006325">
    <property type="term" value="P:chromatin organization"/>
    <property type="evidence" value="ECO:0007669"/>
    <property type="project" value="UniProtKB-KW"/>
</dbReference>
<dbReference type="Pfam" id="PF11640">
    <property type="entry name" value="TAN"/>
    <property type="match status" value="1"/>
</dbReference>
<accession>A0A9Q8P4Q0</accession>
<evidence type="ECO:0000256" key="4">
    <source>
        <dbReference type="ARBA" id="ARBA00012513"/>
    </source>
</evidence>
<dbReference type="PANTHER" id="PTHR37079">
    <property type="entry name" value="SERINE/THREONINE-PROTEIN KINASE ATM"/>
    <property type="match status" value="1"/>
</dbReference>
<evidence type="ECO:0000313" key="22">
    <source>
        <dbReference type="Proteomes" id="UP000756132"/>
    </source>
</evidence>
<dbReference type="SUPFAM" id="SSF48371">
    <property type="entry name" value="ARM repeat"/>
    <property type="match status" value="1"/>
</dbReference>
<feature type="compositionally biased region" description="Acidic residues" evidence="17">
    <location>
        <begin position="855"/>
        <end position="864"/>
    </location>
</feature>
<name>A0A9Q8P4Q0_PASFU</name>
<dbReference type="GO" id="GO:0000781">
    <property type="term" value="C:chromosome, telomeric region"/>
    <property type="evidence" value="ECO:0007669"/>
    <property type="project" value="UniProtKB-SubCell"/>
</dbReference>
<dbReference type="SMART" id="SM01342">
    <property type="entry name" value="TAN"/>
    <property type="match status" value="1"/>
</dbReference>
<dbReference type="KEGG" id="ffu:CLAFUR5_02993"/>
<dbReference type="InterPro" id="IPR000403">
    <property type="entry name" value="PI3/4_kinase_cat_dom"/>
</dbReference>
<feature type="region of interest" description="Disordered" evidence="17">
    <location>
        <begin position="848"/>
        <end position="871"/>
    </location>
</feature>
<dbReference type="PROSITE" id="PS51190">
    <property type="entry name" value="FATC"/>
    <property type="match status" value="1"/>
</dbReference>
<keyword evidence="7 16" id="KW-0808">Transferase</keyword>
<dbReference type="InterPro" id="IPR044107">
    <property type="entry name" value="PIKKc_ATM"/>
</dbReference>
<dbReference type="InterPro" id="IPR011009">
    <property type="entry name" value="Kinase-like_dom_sf"/>
</dbReference>
<proteinExistence type="inferred from homology"/>
<dbReference type="EMBL" id="CP090164">
    <property type="protein sequence ID" value="UJO13320.1"/>
    <property type="molecule type" value="Genomic_DNA"/>
</dbReference>
<dbReference type="PROSITE" id="PS51189">
    <property type="entry name" value="FAT"/>
    <property type="match status" value="1"/>
</dbReference>
<dbReference type="InterPro" id="IPR016024">
    <property type="entry name" value="ARM-type_fold"/>
</dbReference>
<dbReference type="InterPro" id="IPR014009">
    <property type="entry name" value="PIK_FAT"/>
</dbReference>
<protein>
    <recommendedName>
        <fullName evidence="5 16">Serine/threonine-protein kinase Tel1</fullName>
        <ecNumber evidence="4 16">2.7.11.1</ecNumber>
    </recommendedName>
</protein>